<comment type="caution">
    <text evidence="1">The sequence shown here is derived from an EMBL/GenBank/DDBJ whole genome shotgun (WGS) entry which is preliminary data.</text>
</comment>
<reference evidence="1" key="1">
    <citation type="journal article" date="2015" name="Nature">
        <title>Complex archaea that bridge the gap between prokaryotes and eukaryotes.</title>
        <authorList>
            <person name="Spang A."/>
            <person name="Saw J.H."/>
            <person name="Jorgensen S.L."/>
            <person name="Zaremba-Niedzwiedzka K."/>
            <person name="Martijn J."/>
            <person name="Lind A.E."/>
            <person name="van Eijk R."/>
            <person name="Schleper C."/>
            <person name="Guy L."/>
            <person name="Ettema T.J."/>
        </authorList>
    </citation>
    <scope>NUCLEOTIDE SEQUENCE</scope>
</reference>
<proteinExistence type="predicted"/>
<gene>
    <name evidence="1" type="ORF">LCGC14_2222750</name>
</gene>
<name>A0A0F9G5Z7_9ZZZZ</name>
<dbReference type="EMBL" id="LAZR01029731">
    <property type="protein sequence ID" value="KKL58702.1"/>
    <property type="molecule type" value="Genomic_DNA"/>
</dbReference>
<protein>
    <submittedName>
        <fullName evidence="1">Uncharacterized protein</fullName>
    </submittedName>
</protein>
<organism evidence="1">
    <name type="scientific">marine sediment metagenome</name>
    <dbReference type="NCBI Taxonomy" id="412755"/>
    <lineage>
        <taxon>unclassified sequences</taxon>
        <taxon>metagenomes</taxon>
        <taxon>ecological metagenomes</taxon>
    </lineage>
</organism>
<sequence length="23" mass="2344">MQKAVITLGALFLPLALSSSVLA</sequence>
<evidence type="ECO:0000313" key="1">
    <source>
        <dbReference type="EMBL" id="KKL58702.1"/>
    </source>
</evidence>
<feature type="non-terminal residue" evidence="1">
    <location>
        <position position="23"/>
    </location>
</feature>
<accession>A0A0F9G5Z7</accession>
<dbReference type="AlphaFoldDB" id="A0A0F9G5Z7"/>